<dbReference type="STRING" id="1685010.A0O34_21550"/>
<gene>
    <name evidence="2" type="ORF">A0O34_21550</name>
</gene>
<organism evidence="2 3">
    <name type="scientific">Chryseobacterium glaciei</name>
    <dbReference type="NCBI Taxonomy" id="1685010"/>
    <lineage>
        <taxon>Bacteria</taxon>
        <taxon>Pseudomonadati</taxon>
        <taxon>Bacteroidota</taxon>
        <taxon>Flavobacteriia</taxon>
        <taxon>Flavobacteriales</taxon>
        <taxon>Weeksellaceae</taxon>
        <taxon>Chryseobacterium group</taxon>
        <taxon>Chryseobacterium</taxon>
    </lineage>
</organism>
<protein>
    <submittedName>
        <fullName evidence="2">Uncharacterized protein</fullName>
    </submittedName>
</protein>
<name>A0A172Y110_9FLAO</name>
<accession>A0A172Y110</accession>
<evidence type="ECO:0000313" key="3">
    <source>
        <dbReference type="Proteomes" id="UP000077824"/>
    </source>
</evidence>
<feature type="compositionally biased region" description="Basic and acidic residues" evidence="1">
    <location>
        <begin position="58"/>
        <end position="69"/>
    </location>
</feature>
<dbReference type="AlphaFoldDB" id="A0A172Y110"/>
<evidence type="ECO:0000256" key="1">
    <source>
        <dbReference type="SAM" id="MobiDB-lite"/>
    </source>
</evidence>
<reference evidence="2 3" key="1">
    <citation type="submission" date="2016-04" db="EMBL/GenBank/DDBJ databases">
        <title>Complete Genome Sequence of Chryseobacterium sp. IHBB 10212.</title>
        <authorList>
            <person name="Pal M."/>
            <person name="Swarnkar M.K."/>
            <person name="Kaushal K."/>
            <person name="Chhibber S."/>
            <person name="Singh A.K."/>
            <person name="Gulati A."/>
        </authorList>
    </citation>
    <scope>NUCLEOTIDE SEQUENCE [LARGE SCALE GENOMIC DNA]</scope>
    <source>
        <strain evidence="2 3">IHBB 10212</strain>
    </source>
</reference>
<sequence length="69" mass="7809">MHSCRQQDEAQDADLQTQVSKSDTEIQRGNDTINTASIPGAFNGSKDFDDDTTITDPPPKDRDQWRNRE</sequence>
<keyword evidence="3" id="KW-1185">Reference proteome</keyword>
<dbReference type="KEGG" id="chh:A0O34_21550"/>
<proteinExistence type="predicted"/>
<feature type="region of interest" description="Disordered" evidence="1">
    <location>
        <begin position="1"/>
        <end position="69"/>
    </location>
</feature>
<dbReference type="EMBL" id="CP015199">
    <property type="protein sequence ID" value="ANF52948.1"/>
    <property type="molecule type" value="Genomic_DNA"/>
</dbReference>
<evidence type="ECO:0000313" key="2">
    <source>
        <dbReference type="EMBL" id="ANF52948.1"/>
    </source>
</evidence>
<dbReference type="Proteomes" id="UP000077824">
    <property type="component" value="Chromosome"/>
</dbReference>